<dbReference type="InterPro" id="IPR053714">
    <property type="entry name" value="Iso_Racemase_Enz_sf"/>
</dbReference>
<dbReference type="PANTHER" id="PTHR40267:SF1">
    <property type="entry name" value="BLR3294 PROTEIN"/>
    <property type="match status" value="1"/>
</dbReference>
<dbReference type="EMBL" id="JAAITT010000096">
    <property type="protein sequence ID" value="NSJ52690.1"/>
    <property type="molecule type" value="Genomic_DNA"/>
</dbReference>
<name>A0AAW5BW40_9FIRM</name>
<reference evidence="2" key="2">
    <citation type="submission" date="2020-02" db="EMBL/GenBank/DDBJ databases">
        <authorList>
            <person name="Littmann E."/>
            <person name="Sorbara M."/>
        </authorList>
    </citation>
    <scope>NUCLEOTIDE SEQUENCE</scope>
    <source>
        <strain evidence="2">MSK.1.17</strain>
    </source>
</reference>
<dbReference type="InterPro" id="IPR026286">
    <property type="entry name" value="MaiA/AMDase"/>
</dbReference>
<dbReference type="RefSeq" id="WP_117555834.1">
    <property type="nucleotide sequence ID" value="NZ_BAABZL010000001.1"/>
</dbReference>
<organism evidence="1 4">
    <name type="scientific">Enterocloster aldenensis</name>
    <dbReference type="NCBI Taxonomy" id="358742"/>
    <lineage>
        <taxon>Bacteria</taxon>
        <taxon>Bacillati</taxon>
        <taxon>Bacillota</taxon>
        <taxon>Clostridia</taxon>
        <taxon>Lachnospirales</taxon>
        <taxon>Lachnospiraceae</taxon>
        <taxon>Enterocloster</taxon>
    </lineage>
</organism>
<dbReference type="AlphaFoldDB" id="A0AAW5BW40"/>
<evidence type="ECO:0000313" key="2">
    <source>
        <dbReference type="EMBL" id="NSJ52690.1"/>
    </source>
</evidence>
<dbReference type="PANTHER" id="PTHR40267">
    <property type="entry name" value="BLR3294 PROTEIN"/>
    <property type="match status" value="1"/>
</dbReference>
<dbReference type="Gene3D" id="3.40.50.12500">
    <property type="match status" value="1"/>
</dbReference>
<reference evidence="1" key="3">
    <citation type="submission" date="2022-01" db="EMBL/GenBank/DDBJ databases">
        <title>Collection of gut derived symbiotic bacterial strains cultured from healthy donors.</title>
        <authorList>
            <person name="Lin H."/>
            <person name="Kohout C."/>
            <person name="Waligurski E."/>
            <person name="Pamer E.G."/>
        </authorList>
    </citation>
    <scope>NUCLEOTIDE SEQUENCE</scope>
    <source>
        <strain evidence="1">DFI.6.55</strain>
    </source>
</reference>
<dbReference type="Pfam" id="PF17645">
    <property type="entry name" value="Amdase"/>
    <property type="match status" value="1"/>
</dbReference>
<reference evidence="2 3" key="1">
    <citation type="journal article" date="2020" name="Cell Host Microbe">
        <title>Functional and Genomic Variation between Human-Derived Isolates of Lachnospiraceae Reveals Inter- and Intra-Species Diversity.</title>
        <authorList>
            <person name="Sorbara M.T."/>
            <person name="Littmann E.R."/>
            <person name="Fontana E."/>
            <person name="Moody T.U."/>
            <person name="Kohout C.E."/>
            <person name="Gjonbalaj M."/>
            <person name="Eaton V."/>
            <person name="Seok R."/>
            <person name="Leiner I.M."/>
            <person name="Pamer E.G."/>
        </authorList>
    </citation>
    <scope>NUCLEOTIDE SEQUENCE [LARGE SCALE GENOMIC DNA]</scope>
    <source>
        <strain evidence="2 3">MSK.1.17</strain>
    </source>
</reference>
<gene>
    <name evidence="2" type="ORF">G5B36_29080</name>
    <name evidence="1" type="ORF">L0N08_21955</name>
</gene>
<accession>A0AAW5BW40</accession>
<dbReference type="Proteomes" id="UP000669239">
    <property type="component" value="Unassembled WGS sequence"/>
</dbReference>
<proteinExistence type="predicted"/>
<protein>
    <submittedName>
        <fullName evidence="1">Uncharacterized protein</fullName>
    </submittedName>
</protein>
<keyword evidence="3" id="KW-1185">Reference proteome</keyword>
<evidence type="ECO:0000313" key="1">
    <source>
        <dbReference type="EMBL" id="MCG4748087.1"/>
    </source>
</evidence>
<dbReference type="EMBL" id="JAKNGE010000032">
    <property type="protein sequence ID" value="MCG4748087.1"/>
    <property type="molecule type" value="Genomic_DNA"/>
</dbReference>
<sequence length="237" mass="26351">MFQQKDTALIGLIVMGASASIEKAFHKNVPDRVQITTTRVPFGEVSYNGFLEVTRKLPDAASLLMDAQPDVIAITNLIGGCIRGSEIINTLQQITGVPVLMPAFELVRALRQIRAGRIAIVSIFSNEFSLLESMFFENMDFNIVQSINMAESTDVNPYTVINICCEDMIERLKTADLSKADAVIFDHPMLDLNSGIEKELEKVIPVPFFSVTQMLLYSALKRVGESTDHLFISKFLN</sequence>
<dbReference type="GeneID" id="97204759"/>
<evidence type="ECO:0000313" key="4">
    <source>
        <dbReference type="Proteomes" id="UP001299608"/>
    </source>
</evidence>
<dbReference type="Proteomes" id="UP001299608">
    <property type="component" value="Unassembled WGS sequence"/>
</dbReference>
<evidence type="ECO:0000313" key="3">
    <source>
        <dbReference type="Proteomes" id="UP000669239"/>
    </source>
</evidence>
<comment type="caution">
    <text evidence="1">The sequence shown here is derived from an EMBL/GenBank/DDBJ whole genome shotgun (WGS) entry which is preliminary data.</text>
</comment>